<evidence type="ECO:0000313" key="8">
    <source>
        <dbReference type="EMBL" id="TXC84195.1"/>
    </source>
</evidence>
<dbReference type="PANTHER" id="PTHR42986:SF1">
    <property type="entry name" value="BENZALDEHYDE DEHYDROGENASE YFMT"/>
    <property type="match status" value="1"/>
</dbReference>
<protein>
    <submittedName>
        <fullName evidence="8">Aldehyde dehydrogenase</fullName>
    </submittedName>
</protein>
<comment type="caution">
    <text evidence="8">The sequence shown here is derived from an EMBL/GenBank/DDBJ whole genome shotgun (WGS) entry which is preliminary data.</text>
</comment>
<dbReference type="CDD" id="cd07105">
    <property type="entry name" value="ALDH_SaliADH"/>
    <property type="match status" value="1"/>
</dbReference>
<dbReference type="InterPro" id="IPR016163">
    <property type="entry name" value="Ald_DH_C"/>
</dbReference>
<accession>A0A5C6VKV0</accession>
<sequence>MTEVSMLIGGKDRLASNGATFERLNPATGRLASRAPAATLADADAAVDAAAAAFPGWSALPPTERRMRLLKAADLMDARTGAFIETGVAETGAMANWYGFNVHLAAHMLREAAAMTTQIDGSIVPTDMPGNLALAVRQPCGVVLGIAPWNAPVILGTRAVAMPLACGNTVVLKASEACPAVHRMIGSVLQEAGLGDGVINVVTNAPDDAPAIVERLIAHPAVRRVNFTGSTHVGRIIAMHAAKHLKPALLELGGKAPVLVLDDADLDAAVEAIAFGAFFNQGQICMSTERVIAHRAIADMLVEKLASKARKLVAAEPTAPGAVLGAMVSAQAAQRAAALVQDARDHGAAIHTAGPAHGAVMQPTVVDGVRPEMKLYAEESFAPVVTVLRVDSDDEAIRVANDSEFGLSAAVFSRDIARAMQVAKRVESGICHINGPTVHDEAQMPFGGVKSSGYGRFGSKASIAEFTDLRWITIQTGPRHYPI</sequence>
<reference evidence="7 10" key="3">
    <citation type="submission" date="2024-01" db="EMBL/GenBank/DDBJ databases">
        <title>The diversity of rhizobia nodulating Mimosa spp. in eleven states of Brazil covering several biomes is determined by host plant, location, and edaphic factors.</title>
        <authorList>
            <person name="Rouws L."/>
            <person name="Barauna A."/>
            <person name="Beukes C."/>
            <person name="De Faria S.M."/>
            <person name="Gross E."/>
            <person name="Dos Reis Junior F.B."/>
            <person name="Simon M."/>
            <person name="Maluk M."/>
            <person name="Odee D.W."/>
            <person name="Kenicer G."/>
            <person name="Young J.P.W."/>
            <person name="Reis V.M."/>
            <person name="Zilli J."/>
            <person name="James E.K."/>
        </authorList>
    </citation>
    <scope>NUCLEOTIDE SEQUENCE [LARGE SCALE GENOMIC DNA]</scope>
    <source>
        <strain evidence="7 10">JPY530</strain>
    </source>
</reference>
<dbReference type="InterPro" id="IPR015590">
    <property type="entry name" value="Aldehyde_DH_dom"/>
</dbReference>
<reference evidence="8" key="2">
    <citation type="submission" date="2019-08" db="EMBL/GenBank/DDBJ databases">
        <authorList>
            <person name="Im W.-T."/>
        </authorList>
    </citation>
    <scope>NUCLEOTIDE SEQUENCE</scope>
    <source>
        <strain evidence="8">NF 2-5-3</strain>
    </source>
</reference>
<evidence type="ECO:0000313" key="7">
    <source>
        <dbReference type="EMBL" id="MEM5339856.1"/>
    </source>
</evidence>
<dbReference type="PROSITE" id="PS00687">
    <property type="entry name" value="ALDEHYDE_DEHYDR_GLU"/>
    <property type="match status" value="1"/>
</dbReference>
<evidence type="ECO:0000256" key="1">
    <source>
        <dbReference type="ARBA" id="ARBA00009986"/>
    </source>
</evidence>
<dbReference type="Gene3D" id="3.40.605.10">
    <property type="entry name" value="Aldehyde Dehydrogenase, Chain A, domain 1"/>
    <property type="match status" value="1"/>
</dbReference>
<evidence type="ECO:0000256" key="4">
    <source>
        <dbReference type="PROSITE-ProRule" id="PRU10007"/>
    </source>
</evidence>
<dbReference type="Gene3D" id="3.40.309.10">
    <property type="entry name" value="Aldehyde Dehydrogenase, Chain A, domain 2"/>
    <property type="match status" value="1"/>
</dbReference>
<dbReference type="PANTHER" id="PTHR42986">
    <property type="entry name" value="BENZALDEHYDE DEHYDROGENASE YFMT"/>
    <property type="match status" value="1"/>
</dbReference>
<feature type="domain" description="Aldehyde dehydrogenase" evidence="6">
    <location>
        <begin position="16"/>
        <end position="472"/>
    </location>
</feature>
<evidence type="ECO:0000313" key="10">
    <source>
        <dbReference type="Proteomes" id="UP001481677"/>
    </source>
</evidence>
<evidence type="ECO:0000256" key="5">
    <source>
        <dbReference type="RuleBase" id="RU003345"/>
    </source>
</evidence>
<evidence type="ECO:0000259" key="6">
    <source>
        <dbReference type="Pfam" id="PF00171"/>
    </source>
</evidence>
<feature type="active site" evidence="4">
    <location>
        <position position="251"/>
    </location>
</feature>
<dbReference type="SUPFAM" id="SSF53720">
    <property type="entry name" value="ALDH-like"/>
    <property type="match status" value="1"/>
</dbReference>
<evidence type="ECO:0000313" key="9">
    <source>
        <dbReference type="Proteomes" id="UP000321776"/>
    </source>
</evidence>
<dbReference type="GO" id="GO:0016620">
    <property type="term" value="F:oxidoreductase activity, acting on the aldehyde or oxo group of donors, NAD or NADP as acceptor"/>
    <property type="evidence" value="ECO:0007669"/>
    <property type="project" value="InterPro"/>
</dbReference>
<keyword evidence="2 5" id="KW-0560">Oxidoreductase</keyword>
<reference evidence="8 9" key="1">
    <citation type="journal article" date="2018" name="Int. J. Syst. Evol. Microbiol.">
        <title>Paraburkholderia azotifigens sp. nov., a nitrogen-fixing bacterium isolated from paddy soil.</title>
        <authorList>
            <person name="Choi G.M."/>
            <person name="Im W.T."/>
        </authorList>
    </citation>
    <scope>NUCLEOTIDE SEQUENCE [LARGE SCALE GENOMIC DNA]</scope>
    <source>
        <strain evidence="8 9">NF 2-5-3</strain>
    </source>
</reference>
<dbReference type="EMBL" id="VOQS01000003">
    <property type="protein sequence ID" value="TXC84195.1"/>
    <property type="molecule type" value="Genomic_DNA"/>
</dbReference>
<dbReference type="Proteomes" id="UP000321776">
    <property type="component" value="Unassembled WGS sequence"/>
</dbReference>
<keyword evidence="10" id="KW-1185">Reference proteome</keyword>
<dbReference type="InterPro" id="IPR029510">
    <property type="entry name" value="Ald_DH_CS_GLU"/>
</dbReference>
<organism evidence="8 9">
    <name type="scientific">Paraburkholderia azotifigens</name>
    <dbReference type="NCBI Taxonomy" id="2057004"/>
    <lineage>
        <taxon>Bacteria</taxon>
        <taxon>Pseudomonadati</taxon>
        <taxon>Pseudomonadota</taxon>
        <taxon>Betaproteobacteria</taxon>
        <taxon>Burkholderiales</taxon>
        <taxon>Burkholderiaceae</taxon>
        <taxon>Paraburkholderia</taxon>
    </lineage>
</organism>
<dbReference type="FunFam" id="3.40.309.10:FF:000010">
    <property type="entry name" value="Gamma-aminobutyraldehyde dehydrogenase"/>
    <property type="match status" value="1"/>
</dbReference>
<dbReference type="InterPro" id="IPR016162">
    <property type="entry name" value="Ald_DH_N"/>
</dbReference>
<gene>
    <name evidence="8" type="ORF">FRZ40_28280</name>
    <name evidence="7" type="ORF">V4C56_09465</name>
</gene>
<name>A0A5C6VKV0_9BURK</name>
<dbReference type="InterPro" id="IPR016161">
    <property type="entry name" value="Ald_DH/histidinol_DH"/>
</dbReference>
<dbReference type="EMBL" id="JAZHGA010000005">
    <property type="protein sequence ID" value="MEM5339856.1"/>
    <property type="molecule type" value="Genomic_DNA"/>
</dbReference>
<comment type="similarity">
    <text evidence="1 5">Belongs to the aldehyde dehydrogenase family.</text>
</comment>
<evidence type="ECO:0000256" key="2">
    <source>
        <dbReference type="ARBA" id="ARBA00023002"/>
    </source>
</evidence>
<proteinExistence type="inferred from homology"/>
<evidence type="ECO:0000256" key="3">
    <source>
        <dbReference type="ARBA" id="ARBA00023027"/>
    </source>
</evidence>
<dbReference type="AlphaFoldDB" id="A0A5C6VKV0"/>
<dbReference type="Proteomes" id="UP001481677">
    <property type="component" value="Unassembled WGS sequence"/>
</dbReference>
<dbReference type="Pfam" id="PF00171">
    <property type="entry name" value="Aldedh"/>
    <property type="match status" value="1"/>
</dbReference>
<keyword evidence="3" id="KW-0520">NAD</keyword>
<dbReference type="RefSeq" id="WP_147236306.1">
    <property type="nucleotide sequence ID" value="NZ_JAZHFZ010000013.1"/>
</dbReference>